<dbReference type="AlphaFoldDB" id="A0A2W7NRC4"/>
<reference evidence="5 6" key="1">
    <citation type="submission" date="2018-06" db="EMBL/GenBank/DDBJ databases">
        <title>Genomic Encyclopedia of Archaeal and Bacterial Type Strains, Phase II (KMG-II): from individual species to whole genera.</title>
        <authorList>
            <person name="Goeker M."/>
        </authorList>
    </citation>
    <scope>NUCLEOTIDE SEQUENCE [LARGE SCALE GENOMIC DNA]</scope>
    <source>
        <strain evidence="5 6">DSM 6779</strain>
    </source>
</reference>
<comment type="similarity">
    <text evidence="1">Belongs to the glycosyltransferase 10 family.</text>
</comment>
<feature type="domain" description="Fucosyltransferase C-terminal" evidence="4">
    <location>
        <begin position="199"/>
        <end position="301"/>
    </location>
</feature>
<evidence type="ECO:0000259" key="4">
    <source>
        <dbReference type="Pfam" id="PF00852"/>
    </source>
</evidence>
<keyword evidence="3 5" id="KW-0808">Transferase</keyword>
<evidence type="ECO:0000256" key="3">
    <source>
        <dbReference type="ARBA" id="ARBA00022679"/>
    </source>
</evidence>
<dbReference type="InterPro" id="IPR055270">
    <property type="entry name" value="Glyco_tran_10_C"/>
</dbReference>
<dbReference type="OrthoDB" id="9791032at2"/>
<dbReference type="GO" id="GO:0016020">
    <property type="term" value="C:membrane"/>
    <property type="evidence" value="ECO:0007669"/>
    <property type="project" value="InterPro"/>
</dbReference>
<evidence type="ECO:0000256" key="1">
    <source>
        <dbReference type="ARBA" id="ARBA00008919"/>
    </source>
</evidence>
<accession>A0A2W7NRC4</accession>
<dbReference type="Proteomes" id="UP000249239">
    <property type="component" value="Unassembled WGS sequence"/>
</dbReference>
<dbReference type="PANTHER" id="PTHR11929">
    <property type="entry name" value="ALPHA- 1,3 -FUCOSYLTRANSFERASE"/>
    <property type="match status" value="1"/>
</dbReference>
<evidence type="ECO:0000256" key="2">
    <source>
        <dbReference type="ARBA" id="ARBA00022676"/>
    </source>
</evidence>
<proteinExistence type="inferred from homology"/>
<dbReference type="Gene3D" id="3.40.50.11660">
    <property type="entry name" value="Glycosyl transferase family 10, C-terminal domain"/>
    <property type="match status" value="1"/>
</dbReference>
<keyword evidence="6" id="KW-1185">Reference proteome</keyword>
<dbReference type="PANTHER" id="PTHR11929:SF194">
    <property type="entry name" value="ALPHA-(1,3)-FUCOSYLTRANSFERASE 10"/>
    <property type="match status" value="1"/>
</dbReference>
<protein>
    <submittedName>
        <fullName evidence="5">Glycosyl transferase family 10 (Putative fucosyltransferase)</fullName>
    </submittedName>
</protein>
<organism evidence="5 6">
    <name type="scientific">Breznakibacter xylanolyticus</name>
    <dbReference type="NCBI Taxonomy" id="990"/>
    <lineage>
        <taxon>Bacteria</taxon>
        <taxon>Pseudomonadati</taxon>
        <taxon>Bacteroidota</taxon>
        <taxon>Bacteroidia</taxon>
        <taxon>Marinilabiliales</taxon>
        <taxon>Marinilabiliaceae</taxon>
        <taxon>Breznakibacter</taxon>
    </lineage>
</organism>
<keyword evidence="2 5" id="KW-0328">Glycosyltransferase</keyword>
<gene>
    <name evidence="5" type="ORF">LX69_00831</name>
</gene>
<dbReference type="Pfam" id="PF00852">
    <property type="entry name" value="Glyco_transf_10"/>
    <property type="match status" value="1"/>
</dbReference>
<sequence length="355" mass="41196">MSVINKIQIRELLISKFKLRSLFSFYRDYRASHRRLFGIKQNNGIKNYKTISISVQDHTFEEYITSQTKENTGIIENVLFATKIMPDVQVVINKPNPYVPLWSKTGEKWLIHIEPPGYIKQLGMNRSKNLDKFTRVYTSDPALYSQGGKYIASPPYVHWHLEISSYSKTNQCLYDFDFLESQTEAPIKSVNLTVINSNINNLPGHQNRAQFIQNLCESGFDLALYGGSKWTKYSQYINSAPNGKWPIYSISRYVLVIENEVAPYYWTEKITDTLLCWSMPIYFGAPNIGEYLPQGSYINIDINNPDAIDILKQIIESDFYEKNISNIAKARQLILNNLNLFSFIKDEFNLFHLKQ</sequence>
<name>A0A2W7NRC4_9BACT</name>
<evidence type="ECO:0000313" key="5">
    <source>
        <dbReference type="EMBL" id="PZX19164.1"/>
    </source>
</evidence>
<evidence type="ECO:0000313" key="6">
    <source>
        <dbReference type="Proteomes" id="UP000249239"/>
    </source>
</evidence>
<dbReference type="SUPFAM" id="SSF53756">
    <property type="entry name" value="UDP-Glycosyltransferase/glycogen phosphorylase"/>
    <property type="match status" value="1"/>
</dbReference>
<dbReference type="EMBL" id="QKZK01000005">
    <property type="protein sequence ID" value="PZX19164.1"/>
    <property type="molecule type" value="Genomic_DNA"/>
</dbReference>
<comment type="caution">
    <text evidence="5">The sequence shown here is derived from an EMBL/GenBank/DDBJ whole genome shotgun (WGS) entry which is preliminary data.</text>
</comment>
<dbReference type="InterPro" id="IPR001503">
    <property type="entry name" value="Glyco_trans_10"/>
</dbReference>
<dbReference type="InterPro" id="IPR038577">
    <property type="entry name" value="GT10-like_C_sf"/>
</dbReference>
<dbReference type="GO" id="GO:0046920">
    <property type="term" value="F:alpha-(1-&gt;3)-fucosyltransferase activity"/>
    <property type="evidence" value="ECO:0007669"/>
    <property type="project" value="TreeGrafter"/>
</dbReference>